<evidence type="ECO:0000313" key="18">
    <source>
        <dbReference type="EMBL" id="UOO92685.1"/>
    </source>
</evidence>
<dbReference type="SUPFAM" id="SSF56935">
    <property type="entry name" value="Porins"/>
    <property type="match status" value="1"/>
</dbReference>
<protein>
    <submittedName>
        <fullName evidence="18">TonB-dependent receptor</fullName>
    </submittedName>
</protein>
<evidence type="ECO:0000256" key="4">
    <source>
        <dbReference type="ARBA" id="ARBA00022452"/>
    </source>
</evidence>
<keyword evidence="4 12" id="KW-1134">Transmembrane beta strand</keyword>
<keyword evidence="11 12" id="KW-0998">Cell outer membrane</keyword>
<feature type="domain" description="TonB-dependent receptor plug" evidence="17">
    <location>
        <begin position="50"/>
        <end position="163"/>
    </location>
</feature>
<evidence type="ECO:0000259" key="16">
    <source>
        <dbReference type="Pfam" id="PF00593"/>
    </source>
</evidence>
<keyword evidence="3 12" id="KW-0813">Transport</keyword>
<evidence type="ECO:0000256" key="10">
    <source>
        <dbReference type="ARBA" id="ARBA00023170"/>
    </source>
</evidence>
<evidence type="ECO:0000256" key="13">
    <source>
        <dbReference type="RuleBase" id="RU003357"/>
    </source>
</evidence>
<evidence type="ECO:0000256" key="11">
    <source>
        <dbReference type="ARBA" id="ARBA00023237"/>
    </source>
</evidence>
<dbReference type="Gene3D" id="2.40.170.20">
    <property type="entry name" value="TonB-dependent receptor, beta-barrel domain"/>
    <property type="match status" value="1"/>
</dbReference>
<dbReference type="RefSeq" id="WP_019957008.1">
    <property type="nucleotide sequence ID" value="NZ_CP091512.1"/>
</dbReference>
<evidence type="ECO:0000256" key="5">
    <source>
        <dbReference type="ARBA" id="ARBA00022692"/>
    </source>
</evidence>
<name>A0ABY4ECN7_VITST</name>
<dbReference type="CDD" id="cd01347">
    <property type="entry name" value="ligand_gated_channel"/>
    <property type="match status" value="1"/>
</dbReference>
<dbReference type="InterPro" id="IPR039426">
    <property type="entry name" value="TonB-dep_rcpt-like"/>
</dbReference>
<dbReference type="Gene3D" id="2.170.130.10">
    <property type="entry name" value="TonB-dependent receptor, plug domain"/>
    <property type="match status" value="1"/>
</dbReference>
<evidence type="ECO:0000256" key="15">
    <source>
        <dbReference type="SAM" id="SignalP"/>
    </source>
</evidence>
<sequence>MRQHFLHSKLSVLVLAALSVPAFANDAVGNEADTDLGEVVVTATGTAQRIKEAPASITVVTAQELQEKSHSNLAEALAGIPGVDIRNGVNKTGGLNVQLRGMPADYTLVLIDGRRQNTSGSITPNGVGDTAIGSMPPVSQIQRIEVIRGPMSTLYGSDAMGGVINIITKPISSGEWGGNIAAETILHQHEGGNTRQIGFSTSGPIVQDKIGIQLRGKYFDRGDAERMMTEGTGRDPRPGESENYDIGTKLSFNLNENHELWLDLNRSRQRYSNEDNRMGTLDKPNLPPARPGLPSGLRASGYKDAIISIKEQYALGHTSEFEAGTWKSYVMQSEAETRGRTMPYGWTTKDDSYRFNGEDRTLTNKDLTINTQFQTELGNHNLVVGAEYSDNETVDLAAGKDVKFTQDSWAMFVEDQWKILPTLGLTVGGRYQDHSSFGGHFTPRAYLVWNTTDNLTLKGGVSTGYKVPTSNSLHAGINGWSGQGRTVTVGSPHLKPEKSTNFELSANYATERFDVTGTAFLNKFKDKIESTTVDNCAVNNTSNCYPLADFPAQATIGQSYNVGEAETKGFELSSRVNLTQDWYVKGAYTWMKTEITSGENRGQELVSAPRHALNLHTAYNVNERWKIWFEGEYKADRNRFQGDKKDQSAANQAMWDATGNKLKGYTVFNLGSSYRFTDNLKVSASINNLFDRKFDETAKYTFNGQPEEVYMYSNTAQSIAGTFIERRNLWLSVSYDF</sequence>
<keyword evidence="5 12" id="KW-0812">Transmembrane</keyword>
<feature type="signal peptide" evidence="15">
    <location>
        <begin position="1"/>
        <end position="24"/>
    </location>
</feature>
<evidence type="ECO:0000256" key="1">
    <source>
        <dbReference type="ARBA" id="ARBA00004571"/>
    </source>
</evidence>
<dbReference type="PROSITE" id="PS52016">
    <property type="entry name" value="TONB_DEPENDENT_REC_3"/>
    <property type="match status" value="1"/>
</dbReference>
<dbReference type="Pfam" id="PF00593">
    <property type="entry name" value="TonB_dep_Rec_b-barrel"/>
    <property type="match status" value="1"/>
</dbReference>
<dbReference type="InterPro" id="IPR037066">
    <property type="entry name" value="Plug_dom_sf"/>
</dbReference>
<feature type="region of interest" description="Disordered" evidence="14">
    <location>
        <begin position="274"/>
        <end position="296"/>
    </location>
</feature>
<dbReference type="PANTHER" id="PTHR30069:SF53">
    <property type="entry name" value="COLICIN I RECEPTOR-RELATED"/>
    <property type="match status" value="1"/>
</dbReference>
<reference evidence="18" key="1">
    <citation type="submission" date="2021-12" db="EMBL/GenBank/DDBJ databases">
        <authorList>
            <person name="Veyrier F.J."/>
        </authorList>
    </citation>
    <scope>NUCLEOTIDE SEQUENCE</scope>
    <source>
        <strain evidence="18">SAG 1488-6</strain>
    </source>
</reference>
<evidence type="ECO:0000256" key="7">
    <source>
        <dbReference type="ARBA" id="ARBA00023065"/>
    </source>
</evidence>
<keyword evidence="10 18" id="KW-0675">Receptor</keyword>
<dbReference type="Pfam" id="PF07715">
    <property type="entry name" value="Plug"/>
    <property type="match status" value="1"/>
</dbReference>
<keyword evidence="7" id="KW-0406">Ion transport</keyword>
<reference evidence="18" key="2">
    <citation type="journal article" date="2022" name="Res Sq">
        <title>Evolution of multicellular longitudinally dividing oral cavity symbionts (Neisseriaceae).</title>
        <authorList>
            <person name="Nyongesa S."/>
            <person name="Weber P."/>
            <person name="Bernet E."/>
            <person name="Pullido F."/>
            <person name="Nieckarz M."/>
            <person name="Delaby M."/>
            <person name="Nieves C."/>
            <person name="Viehboeck T."/>
            <person name="Krause N."/>
            <person name="Rivera-Millot A."/>
            <person name="Nakamura A."/>
            <person name="Vischer N."/>
            <person name="VanNieuwenhze M."/>
            <person name="Brun Y."/>
            <person name="Cava F."/>
            <person name="Bulgheresi S."/>
            <person name="Veyrier F."/>
        </authorList>
    </citation>
    <scope>NUCLEOTIDE SEQUENCE</scope>
    <source>
        <strain evidence="18">SAG 1488-6</strain>
    </source>
</reference>
<evidence type="ECO:0000256" key="3">
    <source>
        <dbReference type="ARBA" id="ARBA00022448"/>
    </source>
</evidence>
<evidence type="ECO:0000256" key="8">
    <source>
        <dbReference type="ARBA" id="ARBA00023077"/>
    </source>
</evidence>
<gene>
    <name evidence="18" type="ORF">LVJ81_01140</name>
</gene>
<dbReference type="PANTHER" id="PTHR30069">
    <property type="entry name" value="TONB-DEPENDENT OUTER MEMBRANE RECEPTOR"/>
    <property type="match status" value="1"/>
</dbReference>
<evidence type="ECO:0000259" key="17">
    <source>
        <dbReference type="Pfam" id="PF07715"/>
    </source>
</evidence>
<keyword evidence="9 12" id="KW-0472">Membrane</keyword>
<accession>A0ABY4ECN7</accession>
<evidence type="ECO:0000256" key="2">
    <source>
        <dbReference type="ARBA" id="ARBA00009810"/>
    </source>
</evidence>
<keyword evidence="6 15" id="KW-0732">Signal</keyword>
<proteinExistence type="inferred from homology"/>
<comment type="subcellular location">
    <subcellularLocation>
        <location evidence="1 12">Cell outer membrane</location>
        <topology evidence="1 12">Multi-pass membrane protein</topology>
    </subcellularLocation>
</comment>
<comment type="similarity">
    <text evidence="2 12 13">Belongs to the TonB-dependent receptor family.</text>
</comment>
<dbReference type="Proteomes" id="UP000832034">
    <property type="component" value="Chromosome"/>
</dbReference>
<keyword evidence="8 13" id="KW-0798">TonB box</keyword>
<evidence type="ECO:0000313" key="19">
    <source>
        <dbReference type="Proteomes" id="UP000832034"/>
    </source>
</evidence>
<dbReference type="InterPro" id="IPR000531">
    <property type="entry name" value="Beta-barrel_TonB"/>
</dbReference>
<dbReference type="InterPro" id="IPR036942">
    <property type="entry name" value="Beta-barrel_TonB_sf"/>
</dbReference>
<dbReference type="InterPro" id="IPR012910">
    <property type="entry name" value="Plug_dom"/>
</dbReference>
<feature type="chain" id="PRO_5045542905" evidence="15">
    <location>
        <begin position="25"/>
        <end position="737"/>
    </location>
</feature>
<evidence type="ECO:0000256" key="12">
    <source>
        <dbReference type="PROSITE-ProRule" id="PRU01360"/>
    </source>
</evidence>
<organism evidence="18 19">
    <name type="scientific">Vitreoscilla stercoraria</name>
    <dbReference type="NCBI Taxonomy" id="61"/>
    <lineage>
        <taxon>Bacteria</taxon>
        <taxon>Pseudomonadati</taxon>
        <taxon>Pseudomonadota</taxon>
        <taxon>Betaproteobacteria</taxon>
        <taxon>Neisseriales</taxon>
        <taxon>Neisseriaceae</taxon>
        <taxon>Vitreoscilla</taxon>
    </lineage>
</organism>
<evidence type="ECO:0000256" key="9">
    <source>
        <dbReference type="ARBA" id="ARBA00023136"/>
    </source>
</evidence>
<evidence type="ECO:0000256" key="6">
    <source>
        <dbReference type="ARBA" id="ARBA00022729"/>
    </source>
</evidence>
<dbReference type="EMBL" id="CP091512">
    <property type="protein sequence ID" value="UOO92685.1"/>
    <property type="molecule type" value="Genomic_DNA"/>
</dbReference>
<evidence type="ECO:0000256" key="14">
    <source>
        <dbReference type="SAM" id="MobiDB-lite"/>
    </source>
</evidence>
<keyword evidence="19" id="KW-1185">Reference proteome</keyword>
<feature type="domain" description="TonB-dependent receptor-like beta-barrel" evidence="16">
    <location>
        <begin position="270"/>
        <end position="689"/>
    </location>
</feature>